<keyword evidence="2" id="KW-1185">Reference proteome</keyword>
<reference evidence="1" key="2">
    <citation type="submission" date="2020-05" db="UniProtKB">
        <authorList>
            <consortium name="EnsemblMetazoa"/>
        </authorList>
    </citation>
    <scope>IDENTIFICATION</scope>
    <source>
        <strain evidence="1">IAEA</strain>
    </source>
</reference>
<evidence type="ECO:0000313" key="1">
    <source>
        <dbReference type="EnsemblMetazoa" id="GPAI030711-PA"/>
    </source>
</evidence>
<reference evidence="2" key="1">
    <citation type="submission" date="2014-03" db="EMBL/GenBank/DDBJ databases">
        <authorList>
            <person name="Aksoy S."/>
            <person name="Warren W."/>
            <person name="Wilson R.K."/>
        </authorList>
    </citation>
    <scope>NUCLEOTIDE SEQUENCE [LARGE SCALE GENOMIC DNA]</scope>
    <source>
        <strain evidence="2">IAEA</strain>
    </source>
</reference>
<sequence>MDHTSNGLRWVCRQRNKDFQKLFKQAQSTVLELYKDLQKLMDKFNDVEDIFNNSSASCLPNVAITEEQSLDDPNSGWRLQLQVSSHYRDFRSRSTTSLMAILSFLKPSFGYGSAGSSETMILAEVENLDIPKWAVNVFKFNYEQPRENGLFKISVPKTSAKRLLFEDFWPRGALLHALNYIFNYVHWLHRLANDIYLCIHSSTASWLIGVDEQHQH</sequence>
<dbReference type="AlphaFoldDB" id="A0A1B0A0J4"/>
<evidence type="ECO:0000313" key="2">
    <source>
        <dbReference type="Proteomes" id="UP000092445"/>
    </source>
</evidence>
<accession>A0A1B0A0J4</accession>
<name>A0A1B0A0J4_GLOPL</name>
<dbReference type="VEuPathDB" id="VectorBase:GPAI030711"/>
<dbReference type="Proteomes" id="UP000092445">
    <property type="component" value="Unassembled WGS sequence"/>
</dbReference>
<proteinExistence type="predicted"/>
<organism evidence="1 2">
    <name type="scientific">Glossina pallidipes</name>
    <name type="common">Tsetse fly</name>
    <dbReference type="NCBI Taxonomy" id="7398"/>
    <lineage>
        <taxon>Eukaryota</taxon>
        <taxon>Metazoa</taxon>
        <taxon>Ecdysozoa</taxon>
        <taxon>Arthropoda</taxon>
        <taxon>Hexapoda</taxon>
        <taxon>Insecta</taxon>
        <taxon>Pterygota</taxon>
        <taxon>Neoptera</taxon>
        <taxon>Endopterygota</taxon>
        <taxon>Diptera</taxon>
        <taxon>Brachycera</taxon>
        <taxon>Muscomorpha</taxon>
        <taxon>Hippoboscoidea</taxon>
        <taxon>Glossinidae</taxon>
        <taxon>Glossina</taxon>
    </lineage>
</organism>
<protein>
    <submittedName>
        <fullName evidence="1">Uncharacterized protein</fullName>
    </submittedName>
</protein>
<dbReference type="EnsemblMetazoa" id="GPAI030711-RA">
    <property type="protein sequence ID" value="GPAI030711-PA"/>
    <property type="gene ID" value="GPAI030711"/>
</dbReference>